<feature type="compositionally biased region" description="Polar residues" evidence="1">
    <location>
        <begin position="97"/>
        <end position="109"/>
    </location>
</feature>
<gene>
    <name evidence="2" type="ORF">HPBE_LOCUS17647</name>
</gene>
<evidence type="ECO:0000313" key="2">
    <source>
        <dbReference type="EMBL" id="VDP09508.1"/>
    </source>
</evidence>
<accession>A0A3P8BIH3</accession>
<dbReference type="OrthoDB" id="9970333at2759"/>
<dbReference type="AlphaFoldDB" id="A0A183G7A3"/>
<evidence type="ECO:0000313" key="4">
    <source>
        <dbReference type="WBParaSite" id="HPBE_0001764801-mRNA-1"/>
    </source>
</evidence>
<reference evidence="2 3" key="1">
    <citation type="submission" date="2018-11" db="EMBL/GenBank/DDBJ databases">
        <authorList>
            <consortium name="Pathogen Informatics"/>
        </authorList>
    </citation>
    <scope>NUCLEOTIDE SEQUENCE [LARGE SCALE GENOMIC DNA]</scope>
</reference>
<sequence>MQGRLARSSRNLAPKQHLRDRCFNGRSGLESKVAHFFESQPTSFWMKGIRDLPIRSKMVVDVPPSMNAAAQPQRKVSSMVPLDVAIGSPPFEPPPSLQQASSLEQNHLP</sequence>
<protein>
    <submittedName>
        <fullName evidence="2 4">Uncharacterized protein</fullName>
    </submittedName>
</protein>
<proteinExistence type="predicted"/>
<dbReference type="WBParaSite" id="HPBE_0001764801-mRNA-1">
    <property type="protein sequence ID" value="HPBE_0001764801-mRNA-1"/>
    <property type="gene ID" value="HPBE_0001764801"/>
</dbReference>
<organism evidence="3 4">
    <name type="scientific">Heligmosomoides polygyrus</name>
    <name type="common">Parasitic roundworm</name>
    <dbReference type="NCBI Taxonomy" id="6339"/>
    <lineage>
        <taxon>Eukaryota</taxon>
        <taxon>Metazoa</taxon>
        <taxon>Ecdysozoa</taxon>
        <taxon>Nematoda</taxon>
        <taxon>Chromadorea</taxon>
        <taxon>Rhabditida</taxon>
        <taxon>Rhabditina</taxon>
        <taxon>Rhabditomorpha</taxon>
        <taxon>Strongyloidea</taxon>
        <taxon>Heligmosomidae</taxon>
        <taxon>Heligmosomoides</taxon>
    </lineage>
</organism>
<accession>A0A183G7A3</accession>
<name>A0A183G7A3_HELPZ</name>
<reference evidence="4" key="2">
    <citation type="submission" date="2019-09" db="UniProtKB">
        <authorList>
            <consortium name="WormBaseParasite"/>
        </authorList>
    </citation>
    <scope>IDENTIFICATION</scope>
</reference>
<keyword evidence="3" id="KW-1185">Reference proteome</keyword>
<evidence type="ECO:0000256" key="1">
    <source>
        <dbReference type="SAM" id="MobiDB-lite"/>
    </source>
</evidence>
<dbReference type="Proteomes" id="UP000050761">
    <property type="component" value="Unassembled WGS sequence"/>
</dbReference>
<feature type="region of interest" description="Disordered" evidence="1">
    <location>
        <begin position="85"/>
        <end position="109"/>
    </location>
</feature>
<dbReference type="EMBL" id="UZAH01030152">
    <property type="protein sequence ID" value="VDP09508.1"/>
    <property type="molecule type" value="Genomic_DNA"/>
</dbReference>
<evidence type="ECO:0000313" key="3">
    <source>
        <dbReference type="Proteomes" id="UP000050761"/>
    </source>
</evidence>